<evidence type="ECO:0000313" key="3">
    <source>
        <dbReference type="Proteomes" id="UP001497493"/>
    </source>
</evidence>
<feature type="region of interest" description="Disordered" evidence="1">
    <location>
        <begin position="19"/>
        <end position="44"/>
    </location>
</feature>
<dbReference type="RefSeq" id="WP_348758882.1">
    <property type="nucleotide sequence ID" value="NZ_OZ026884.1"/>
</dbReference>
<dbReference type="EMBL" id="OZ026884">
    <property type="protein sequence ID" value="CAL1239306.1"/>
    <property type="molecule type" value="Genomic_DNA"/>
</dbReference>
<proteinExistence type="predicted"/>
<gene>
    <name evidence="2" type="ORF">MECH1_V1_0530</name>
</gene>
<dbReference type="Proteomes" id="UP001497493">
    <property type="component" value="Chromosome"/>
</dbReference>
<name>A0ABP1C5F2_9GAMM</name>
<feature type="compositionally biased region" description="Acidic residues" evidence="1">
    <location>
        <begin position="34"/>
        <end position="44"/>
    </location>
</feature>
<evidence type="ECO:0000313" key="2">
    <source>
        <dbReference type="EMBL" id="CAL1239306.1"/>
    </source>
</evidence>
<sequence>MKHIGILVLGAVAGGYAAADAPADSEPPPVAPLEADEPAGEEPEFTAAQLRQLAALRAWLVERKRQRVQEFARAGESTAREDPLSEAERQVLTPLGQRYALGFHSRPSAAGPYPLLRIGRGTDGRIYHRYVFERPIPQATGSSPLAAGAPAEGGETPPARRPIVRLRLPPSDRSAVSQGAGE</sequence>
<feature type="compositionally biased region" description="Low complexity" evidence="1">
    <location>
        <begin position="139"/>
        <end position="157"/>
    </location>
</feature>
<protein>
    <submittedName>
        <fullName evidence="2">Uncharacterized protein</fullName>
    </submittedName>
</protein>
<feature type="region of interest" description="Disordered" evidence="1">
    <location>
        <begin position="138"/>
        <end position="182"/>
    </location>
</feature>
<evidence type="ECO:0000256" key="1">
    <source>
        <dbReference type="SAM" id="MobiDB-lite"/>
    </source>
</evidence>
<keyword evidence="3" id="KW-1185">Reference proteome</keyword>
<accession>A0ABP1C5F2</accession>
<reference evidence="2 3" key="1">
    <citation type="submission" date="2024-04" db="EMBL/GenBank/DDBJ databases">
        <authorList>
            <person name="Cremers G."/>
        </authorList>
    </citation>
    <scope>NUCLEOTIDE SEQUENCE [LARGE SCALE GENOMIC DNA]</scope>
    <source>
        <strain evidence="2">MeCH1-AG</strain>
    </source>
</reference>
<organism evidence="2 3">
    <name type="scientific">Candidatus Methylocalor cossyra</name>
    <dbReference type="NCBI Taxonomy" id="3108543"/>
    <lineage>
        <taxon>Bacteria</taxon>
        <taxon>Pseudomonadati</taxon>
        <taxon>Pseudomonadota</taxon>
        <taxon>Gammaproteobacteria</taxon>
        <taxon>Methylococcales</taxon>
        <taxon>Methylococcaceae</taxon>
        <taxon>Candidatus Methylocalor</taxon>
    </lineage>
</organism>